<dbReference type="EMBL" id="FZNZ01000014">
    <property type="protein sequence ID" value="SNR85151.1"/>
    <property type="molecule type" value="Genomic_DNA"/>
</dbReference>
<evidence type="ECO:0000313" key="1">
    <source>
        <dbReference type="EMBL" id="SNR85151.1"/>
    </source>
</evidence>
<gene>
    <name evidence="1" type="ORF">SAMN06265364_11447</name>
</gene>
<dbReference type="OrthoDB" id="1188156at2"/>
<accession>A0A2N9QSA4</accession>
<sequence length="160" mass="19269">MTEKNKKERRQAMSSFIFIFSFTLLLFVLFAICTLKTAERGISLLDEKKVRYDDIFRKQAGYNYRMDEIFKDMNNLYTQKRTDNEQAQYQMIIARKWQGMQDEIRQADADTTSYVLYNVLFNQLQSTQDVSATFFDEKRDLDYIMEQIQRAQDIKKNKKR</sequence>
<dbReference type="KEGG" id="pje:CRM71_15295"/>
<dbReference type="RefSeq" id="WP_009010489.1">
    <property type="nucleotide sequence ID" value="NZ_CALLVZ010000052.1"/>
</dbReference>
<proteinExistence type="predicted"/>
<protein>
    <submittedName>
        <fullName evidence="1">Uncharacterized protein</fullName>
    </submittedName>
</protein>
<dbReference type="AlphaFoldDB" id="A0A2N9QSA4"/>
<dbReference type="Pfam" id="PF17561">
    <property type="entry name" value="TssO"/>
    <property type="match status" value="1"/>
</dbReference>
<dbReference type="Proteomes" id="UP000198427">
    <property type="component" value="Unassembled WGS sequence"/>
</dbReference>
<reference evidence="1 2" key="1">
    <citation type="submission" date="2017-06" db="EMBL/GenBank/DDBJ databases">
        <authorList>
            <person name="Varghese N."/>
            <person name="Submissions S."/>
        </authorList>
    </citation>
    <scope>NUCLEOTIDE SEQUENCE [LARGE SCALE GENOMIC DNA]</scope>
    <source>
        <strain evidence="1 2">DSM 26989</strain>
    </source>
</reference>
<name>A0A2N9QSA4_9BACT</name>
<comment type="caution">
    <text evidence="1">The sequence shown here is derived from an EMBL/GenBank/DDBJ whole genome shotgun (WGS) entry which is preliminary data.</text>
</comment>
<keyword evidence="2" id="KW-1185">Reference proteome</keyword>
<dbReference type="GeneID" id="94030670"/>
<organism evidence="1 2">
    <name type="scientific">Prevotella jejuni</name>
    <dbReference type="NCBI Taxonomy" id="1177574"/>
    <lineage>
        <taxon>Bacteria</taxon>
        <taxon>Pseudomonadati</taxon>
        <taxon>Bacteroidota</taxon>
        <taxon>Bacteroidia</taxon>
        <taxon>Bacteroidales</taxon>
        <taxon>Prevotellaceae</taxon>
        <taxon>Prevotella</taxon>
    </lineage>
</organism>
<evidence type="ECO:0000313" key="2">
    <source>
        <dbReference type="Proteomes" id="UP000198427"/>
    </source>
</evidence>
<dbReference type="InterPro" id="IPR039449">
    <property type="entry name" value="TssO"/>
</dbReference>